<dbReference type="eggNOG" id="COG0284">
    <property type="taxonomic scope" value="Bacteria"/>
</dbReference>
<dbReference type="Proteomes" id="UP000001213">
    <property type="component" value="Chromosome"/>
</dbReference>
<dbReference type="AlphaFoldDB" id="D5URX8"/>
<evidence type="ECO:0000259" key="8">
    <source>
        <dbReference type="SMART" id="SM00934"/>
    </source>
</evidence>
<dbReference type="HOGENOM" id="CLU_060704_0_0_11"/>
<dbReference type="GO" id="GO:0044205">
    <property type="term" value="P:'de novo' UMP biosynthetic process"/>
    <property type="evidence" value="ECO:0007669"/>
    <property type="project" value="UniProtKB-UniPathway"/>
</dbReference>
<dbReference type="GO" id="GO:0004590">
    <property type="term" value="F:orotidine-5'-phosphate decarboxylase activity"/>
    <property type="evidence" value="ECO:0007669"/>
    <property type="project" value="UniProtKB-UniRule"/>
</dbReference>
<evidence type="ECO:0000256" key="4">
    <source>
        <dbReference type="ARBA" id="ARBA00022975"/>
    </source>
</evidence>
<evidence type="ECO:0000256" key="6">
    <source>
        <dbReference type="ARBA" id="ARBA00049157"/>
    </source>
</evidence>
<organism evidence="9 10">
    <name type="scientific">Tsukamurella paurometabola (strain ATCC 8368 / DSM 20162 / CCUG 35730 / CIP 100753 / JCM 10117 / KCTC 9821 / NBRC 16120 / NCIMB 702349 / NCTC 13040)</name>
    <name type="common">Corynebacterium paurometabolum</name>
    <dbReference type="NCBI Taxonomy" id="521096"/>
    <lineage>
        <taxon>Bacteria</taxon>
        <taxon>Bacillati</taxon>
        <taxon>Actinomycetota</taxon>
        <taxon>Actinomycetes</taxon>
        <taxon>Mycobacteriales</taxon>
        <taxon>Tsukamurellaceae</taxon>
        <taxon>Tsukamurella</taxon>
    </lineage>
</organism>
<dbReference type="InterPro" id="IPR013785">
    <property type="entry name" value="Aldolase_TIM"/>
</dbReference>
<dbReference type="UniPathway" id="UPA00070">
    <property type="reaction ID" value="UER00120"/>
</dbReference>
<evidence type="ECO:0000313" key="9">
    <source>
        <dbReference type="EMBL" id="ADG79183.1"/>
    </source>
</evidence>
<keyword evidence="4" id="KW-0665">Pyrimidine biosynthesis</keyword>
<dbReference type="NCBIfam" id="TIGR02127">
    <property type="entry name" value="pyrF_sub2"/>
    <property type="match status" value="1"/>
</dbReference>
<evidence type="ECO:0000256" key="7">
    <source>
        <dbReference type="NCBIfam" id="TIGR02127"/>
    </source>
</evidence>
<accession>D5URX8</accession>
<dbReference type="KEGG" id="tpr:Tpau_2580"/>
<dbReference type="STRING" id="521096.Tpau_2580"/>
<dbReference type="PROSITE" id="PS00156">
    <property type="entry name" value="OMPDECASE"/>
    <property type="match status" value="1"/>
</dbReference>
<evidence type="ECO:0000313" key="10">
    <source>
        <dbReference type="Proteomes" id="UP000001213"/>
    </source>
</evidence>
<evidence type="ECO:0000256" key="2">
    <source>
        <dbReference type="ARBA" id="ARBA00008847"/>
    </source>
</evidence>
<keyword evidence="10" id="KW-1185">Reference proteome</keyword>
<comment type="pathway">
    <text evidence="1">Pyrimidine metabolism; UMP biosynthesis via de novo pathway; UMP from orotate: step 2/2.</text>
</comment>
<dbReference type="PANTHER" id="PTHR43375:SF1">
    <property type="entry name" value="OROTIDINE 5'-PHOSPHATE DECARBOXYLASE"/>
    <property type="match status" value="1"/>
</dbReference>
<dbReference type="RefSeq" id="WP_013127202.1">
    <property type="nucleotide sequence ID" value="NC_014158.1"/>
</dbReference>
<dbReference type="PANTHER" id="PTHR43375">
    <property type="entry name" value="OROTIDINE 5'-PHOSPHATE DECARBOXYLASE"/>
    <property type="match status" value="1"/>
</dbReference>
<keyword evidence="5 9" id="KW-0456">Lyase</keyword>
<dbReference type="EMBL" id="CP001966">
    <property type="protein sequence ID" value="ADG79183.1"/>
    <property type="molecule type" value="Genomic_DNA"/>
</dbReference>
<protein>
    <recommendedName>
        <fullName evidence="7">Orotidine-5'-phosphate decarboxylase</fullName>
        <ecNumber evidence="7">4.1.1.23</ecNumber>
    </recommendedName>
</protein>
<name>D5URX8_TSUPD</name>
<dbReference type="GO" id="GO:0006207">
    <property type="term" value="P:'de novo' pyrimidine nucleobase biosynthetic process"/>
    <property type="evidence" value="ECO:0007669"/>
    <property type="project" value="InterPro"/>
</dbReference>
<evidence type="ECO:0000256" key="5">
    <source>
        <dbReference type="ARBA" id="ARBA00023239"/>
    </source>
</evidence>
<reference evidence="9 10" key="2">
    <citation type="journal article" date="2011" name="Stand. Genomic Sci.">
        <title>Complete genome sequence of Tsukamurella paurometabola type strain (no. 33).</title>
        <authorList>
            <person name="Munk A.C."/>
            <person name="Lapidus A."/>
            <person name="Lucas S."/>
            <person name="Nolan M."/>
            <person name="Tice H."/>
            <person name="Cheng J.F."/>
            <person name="Del Rio T.G."/>
            <person name="Goodwin L."/>
            <person name="Pitluck S."/>
            <person name="Liolios K."/>
            <person name="Huntemann M."/>
            <person name="Ivanova N."/>
            <person name="Mavromatis K."/>
            <person name="Mikhailova N."/>
            <person name="Pati A."/>
            <person name="Chen A."/>
            <person name="Palaniappan K."/>
            <person name="Tapia R."/>
            <person name="Han C."/>
            <person name="Land M."/>
            <person name="Hauser L."/>
            <person name="Chang Y.J."/>
            <person name="Jeffries C.D."/>
            <person name="Brettin T."/>
            <person name="Yasawong M."/>
            <person name="Brambilla E.M."/>
            <person name="Rohde M."/>
            <person name="Sikorski J."/>
            <person name="Goker M."/>
            <person name="Detter J.C."/>
            <person name="Woyke T."/>
            <person name="Bristow J."/>
            <person name="Eisen J.A."/>
            <person name="Markowitz V."/>
            <person name="Hugenholtz P."/>
            <person name="Kyrpides N.C."/>
            <person name="Klenk H.P."/>
        </authorList>
    </citation>
    <scope>NUCLEOTIDE SEQUENCE [LARGE SCALE GENOMIC DNA]</scope>
    <source>
        <strain evidence="10">ATCC 8368 / DSM 20162 / CCUG 35730 / CIP 100753 / JCM 10117 / KCTC 9821 / NBRC 16120 / NCIMB 702349 / NCTC 13040</strain>
    </source>
</reference>
<reference evidence="10" key="1">
    <citation type="submission" date="2010-03" db="EMBL/GenBank/DDBJ databases">
        <title>The complete chromosome of Tsukamurella paurometabola DSM 20162.</title>
        <authorList>
            <consortium name="US DOE Joint Genome Institute (JGI-PGF)"/>
            <person name="Lucas S."/>
            <person name="Copeland A."/>
            <person name="Lapidus A."/>
            <person name="Glavina del Rio T."/>
            <person name="Dalin E."/>
            <person name="Tice H."/>
            <person name="Bruce D."/>
            <person name="Goodwin L."/>
            <person name="Pitluck S."/>
            <person name="Kyrpides N."/>
            <person name="Mavromatis K."/>
            <person name="Ivanova N."/>
            <person name="Mikhailova N."/>
            <person name="Munk A.C."/>
            <person name="Brettin T."/>
            <person name="Detter J.C."/>
            <person name="Tapia R."/>
            <person name="Han C."/>
            <person name="Larimer F."/>
            <person name="Land M."/>
            <person name="Hauser L."/>
            <person name="Markowitz V."/>
            <person name="Cheng J.-F."/>
            <person name="Hugenholtz P."/>
            <person name="Woyke T."/>
            <person name="Wu D."/>
            <person name="Jando M."/>
            <person name="Brambilla E."/>
            <person name="Klenk H.-P."/>
            <person name="Eisen J.A."/>
        </authorList>
    </citation>
    <scope>NUCLEOTIDE SEQUENCE [LARGE SCALE GENOMIC DNA]</scope>
    <source>
        <strain evidence="10">ATCC 8368 / DSM 20162 / CCUG 35730 / CIP 100753 / JCM 10117 / KCTC 9821 / NBRC 16120 / NCIMB 702349 / NCTC 13040</strain>
    </source>
</reference>
<dbReference type="SUPFAM" id="SSF51366">
    <property type="entry name" value="Ribulose-phoshate binding barrel"/>
    <property type="match status" value="1"/>
</dbReference>
<dbReference type="InterPro" id="IPR011995">
    <property type="entry name" value="OMPdecase_type-2"/>
</dbReference>
<dbReference type="Gene3D" id="3.20.20.70">
    <property type="entry name" value="Aldolase class I"/>
    <property type="match status" value="1"/>
</dbReference>
<evidence type="ECO:0000256" key="3">
    <source>
        <dbReference type="ARBA" id="ARBA00022793"/>
    </source>
</evidence>
<dbReference type="InterPro" id="IPR001754">
    <property type="entry name" value="OMPdeCOase_dom"/>
</dbReference>
<dbReference type="InterPro" id="IPR011060">
    <property type="entry name" value="RibuloseP-bd_barrel"/>
</dbReference>
<comment type="similarity">
    <text evidence="2">Belongs to the OMP decarboxylase family. Type 2 subfamily.</text>
</comment>
<dbReference type="SMART" id="SM00934">
    <property type="entry name" value="OMPdecase"/>
    <property type="match status" value="1"/>
</dbReference>
<dbReference type="Pfam" id="PF00215">
    <property type="entry name" value="OMPdecase"/>
    <property type="match status" value="1"/>
</dbReference>
<proteinExistence type="inferred from homology"/>
<gene>
    <name evidence="9" type="ordered locus">Tpau_2580</name>
</gene>
<dbReference type="EC" id="4.1.1.23" evidence="7"/>
<feature type="domain" description="Orotidine 5'-phosphate decarboxylase" evidence="8">
    <location>
        <begin position="20"/>
        <end position="255"/>
    </location>
</feature>
<evidence type="ECO:0000256" key="1">
    <source>
        <dbReference type="ARBA" id="ARBA00004861"/>
    </source>
</evidence>
<sequence>MSVATTFSRRVADAVAARGRLVVGIDPHPPLLAAWGLSDDAAGVRAFGLRCAEAFAGEVGFVKPQVAFFEQFGAAGMLALEEVTAACREAGAVVIADAKRGDIGTTMAGYARAWLGDSPLAADAVTLSPYLGYGALRPAIDAARAAGRGVFVLARTSNPEGAQVQAGGVAQRIVDDARADNADGAGTVGLVVGATREHGLDVAGLGGPILAPGLGAQGATPADLAAIFGSETTVLPNSSRNVLSAGPDAGAVRDAALRVRDEVEAVLGTR</sequence>
<dbReference type="CDD" id="cd04725">
    <property type="entry name" value="OMP_decarboxylase_like"/>
    <property type="match status" value="1"/>
</dbReference>
<keyword evidence="3" id="KW-0210">Decarboxylase</keyword>
<dbReference type="InterPro" id="IPR018089">
    <property type="entry name" value="OMPdecase_AS"/>
</dbReference>
<comment type="catalytic activity">
    <reaction evidence="6">
        <text>orotidine 5'-phosphate + H(+) = UMP + CO2</text>
        <dbReference type="Rhea" id="RHEA:11596"/>
        <dbReference type="ChEBI" id="CHEBI:15378"/>
        <dbReference type="ChEBI" id="CHEBI:16526"/>
        <dbReference type="ChEBI" id="CHEBI:57538"/>
        <dbReference type="ChEBI" id="CHEBI:57865"/>
        <dbReference type="EC" id="4.1.1.23"/>
    </reaction>
</comment>